<sequence length="123" mass="14124">MKGSLSRVGIQSATTLHIIIEDDIDILVPYYLSQRRLFYFSIPTTHLVNLKLRHCYSHAKSSASQVESSSKELHKFAQDAREELKKKEEQINKENKLLSAENQKVVDLEKKLANQAKIEELEA</sequence>
<name>A0A803QP00_CANSA</name>
<accession>A0A803QP00</accession>
<keyword evidence="3" id="KW-1185">Reference proteome</keyword>
<evidence type="ECO:0000313" key="3">
    <source>
        <dbReference type="Proteomes" id="UP000596661"/>
    </source>
</evidence>
<evidence type="ECO:0000256" key="1">
    <source>
        <dbReference type="SAM" id="Coils"/>
    </source>
</evidence>
<evidence type="ECO:0000313" key="2">
    <source>
        <dbReference type="EnsemblPlants" id="cds.evm.model.10.484"/>
    </source>
</evidence>
<dbReference type="EMBL" id="UZAU01000806">
    <property type="status" value="NOT_ANNOTATED_CDS"/>
    <property type="molecule type" value="Genomic_DNA"/>
</dbReference>
<protein>
    <submittedName>
        <fullName evidence="2">Uncharacterized protein</fullName>
    </submittedName>
</protein>
<keyword evidence="1" id="KW-0175">Coiled coil</keyword>
<dbReference type="AlphaFoldDB" id="A0A803QP00"/>
<feature type="coiled-coil region" evidence="1">
    <location>
        <begin position="70"/>
        <end position="111"/>
    </location>
</feature>
<proteinExistence type="predicted"/>
<dbReference type="Gramene" id="evm.model.10.484">
    <property type="protein sequence ID" value="cds.evm.model.10.484"/>
    <property type="gene ID" value="evm.TU.10.484"/>
</dbReference>
<dbReference type="EnsemblPlants" id="evm.model.10.484">
    <property type="protein sequence ID" value="cds.evm.model.10.484"/>
    <property type="gene ID" value="evm.TU.10.484"/>
</dbReference>
<dbReference type="Proteomes" id="UP000596661">
    <property type="component" value="Unassembled WGS sequence"/>
</dbReference>
<reference evidence="2" key="1">
    <citation type="submission" date="2021-03" db="UniProtKB">
        <authorList>
            <consortium name="EnsemblPlants"/>
        </authorList>
    </citation>
    <scope>IDENTIFICATION</scope>
</reference>
<organism evidence="2 3">
    <name type="scientific">Cannabis sativa</name>
    <name type="common">Hemp</name>
    <name type="synonym">Marijuana</name>
    <dbReference type="NCBI Taxonomy" id="3483"/>
    <lineage>
        <taxon>Eukaryota</taxon>
        <taxon>Viridiplantae</taxon>
        <taxon>Streptophyta</taxon>
        <taxon>Embryophyta</taxon>
        <taxon>Tracheophyta</taxon>
        <taxon>Spermatophyta</taxon>
        <taxon>Magnoliopsida</taxon>
        <taxon>eudicotyledons</taxon>
        <taxon>Gunneridae</taxon>
        <taxon>Pentapetalae</taxon>
        <taxon>rosids</taxon>
        <taxon>fabids</taxon>
        <taxon>Rosales</taxon>
        <taxon>Cannabaceae</taxon>
        <taxon>Cannabis</taxon>
    </lineage>
</organism>